<name>A0ACC2YMA4_9PEZI</name>
<gene>
    <name evidence="1" type="ORF">H2199_008096</name>
</gene>
<dbReference type="Proteomes" id="UP001172680">
    <property type="component" value="Unassembled WGS sequence"/>
</dbReference>
<comment type="caution">
    <text evidence="1">The sequence shown here is derived from an EMBL/GenBank/DDBJ whole genome shotgun (WGS) entry which is preliminary data.</text>
</comment>
<reference evidence="1" key="1">
    <citation type="submission" date="2022-10" db="EMBL/GenBank/DDBJ databases">
        <title>Culturing micro-colonial fungi from biological soil crusts in the Mojave desert and describing Neophaeococcomyces mojavensis, and introducing the new genera and species Taxawa tesnikishii.</title>
        <authorList>
            <person name="Kurbessoian T."/>
            <person name="Stajich J.E."/>
        </authorList>
    </citation>
    <scope>NUCLEOTIDE SEQUENCE</scope>
    <source>
        <strain evidence="1">JES_115</strain>
    </source>
</reference>
<accession>A0ACC2YMA4</accession>
<evidence type="ECO:0000313" key="1">
    <source>
        <dbReference type="EMBL" id="KAJ9636421.1"/>
    </source>
</evidence>
<dbReference type="EMBL" id="JAPDRP010000025">
    <property type="protein sequence ID" value="KAJ9636421.1"/>
    <property type="molecule type" value="Genomic_DNA"/>
</dbReference>
<protein>
    <submittedName>
        <fullName evidence="1">Uncharacterized protein</fullName>
    </submittedName>
</protein>
<evidence type="ECO:0000313" key="2">
    <source>
        <dbReference type="Proteomes" id="UP001172680"/>
    </source>
</evidence>
<organism evidence="1 2">
    <name type="scientific">Coniosporium tulheliwenetii</name>
    <dbReference type="NCBI Taxonomy" id="3383036"/>
    <lineage>
        <taxon>Eukaryota</taxon>
        <taxon>Fungi</taxon>
        <taxon>Dikarya</taxon>
        <taxon>Ascomycota</taxon>
        <taxon>Pezizomycotina</taxon>
        <taxon>Dothideomycetes</taxon>
        <taxon>Dothideomycetes incertae sedis</taxon>
        <taxon>Coniosporium</taxon>
    </lineage>
</organism>
<sequence length="262" mass="29318">MKRKRTAAPVAKDTLTTAIATPAKGAPSASDTLGSEDAPSAGSVPDATTPTTVSNRPTRGATKRRYTIADYPGFDDEDFEPDLADSSDDAEIRNAIYAYALTTDNDIHIEAKTKASRRVATIQTPNDHRQRPTLVDNITLESFIHSRSVHRHCNHSSFTMLIGCTNLKRVRLGRGVISWGRNTARMANHFYREAHYWLEVVGQQKGHKQAAVDLIEFTQGALENLIWVMDGRYFRVNPSEDLDGEKARQAEEKFRTRLMEML</sequence>
<proteinExistence type="predicted"/>
<keyword evidence="2" id="KW-1185">Reference proteome</keyword>